<dbReference type="Pfam" id="PF11239">
    <property type="entry name" value="DUF3040"/>
    <property type="match status" value="1"/>
</dbReference>
<proteinExistence type="predicted"/>
<reference evidence="1 2" key="1">
    <citation type="submission" date="2019-06" db="EMBL/GenBank/DDBJ databases">
        <title>Whole genome shotgun sequence of Pseudonocardia hydrocarbonoxydans NBRC 14498.</title>
        <authorList>
            <person name="Hosoyama A."/>
            <person name="Uohara A."/>
            <person name="Ohji S."/>
            <person name="Ichikawa N."/>
        </authorList>
    </citation>
    <scope>NUCLEOTIDE SEQUENCE [LARGE SCALE GENOMIC DNA]</scope>
    <source>
        <strain evidence="1 2">NBRC 14498</strain>
    </source>
</reference>
<protein>
    <submittedName>
        <fullName evidence="1">Uncharacterized protein</fullName>
    </submittedName>
</protein>
<comment type="caution">
    <text evidence="1">The sequence shown here is derived from an EMBL/GenBank/DDBJ whole genome shotgun (WGS) entry which is preliminary data.</text>
</comment>
<keyword evidence="2" id="KW-1185">Reference proteome</keyword>
<sequence>MRDRIREARRLAAIARQLAADDPQLAEAFQLWNERCGGVPARMPGWMAGSGPAAAVVITLRGVLGRLLRR</sequence>
<evidence type="ECO:0000313" key="2">
    <source>
        <dbReference type="Proteomes" id="UP000320338"/>
    </source>
</evidence>
<evidence type="ECO:0000313" key="1">
    <source>
        <dbReference type="EMBL" id="GEC22584.1"/>
    </source>
</evidence>
<name>A0A4Y3WUY3_9PSEU</name>
<organism evidence="1 2">
    <name type="scientific">Pseudonocardia hydrocarbonoxydans</name>
    <dbReference type="NCBI Taxonomy" id="76726"/>
    <lineage>
        <taxon>Bacteria</taxon>
        <taxon>Bacillati</taxon>
        <taxon>Actinomycetota</taxon>
        <taxon>Actinomycetes</taxon>
        <taxon>Pseudonocardiales</taxon>
        <taxon>Pseudonocardiaceae</taxon>
        <taxon>Pseudonocardia</taxon>
    </lineage>
</organism>
<dbReference type="RefSeq" id="WP_170183959.1">
    <property type="nucleotide sequence ID" value="NZ_BAAARZ010000052.1"/>
</dbReference>
<dbReference type="InterPro" id="IPR021401">
    <property type="entry name" value="DUF3040"/>
</dbReference>
<dbReference type="EMBL" id="BJNG01000049">
    <property type="protein sequence ID" value="GEC22584.1"/>
    <property type="molecule type" value="Genomic_DNA"/>
</dbReference>
<accession>A0A4Y3WUY3</accession>
<gene>
    <name evidence="1" type="ORF">PHY01_48670</name>
</gene>
<dbReference type="AlphaFoldDB" id="A0A4Y3WUY3"/>
<dbReference type="Proteomes" id="UP000320338">
    <property type="component" value="Unassembled WGS sequence"/>
</dbReference>